<evidence type="ECO:0000259" key="4">
    <source>
        <dbReference type="Pfam" id="PF11827"/>
    </source>
</evidence>
<comment type="similarity">
    <text evidence="1">Belongs to the membrane fusion protein (MFP) (TC 8.A.1) family.</text>
</comment>
<dbReference type="Pfam" id="PF11827">
    <property type="entry name" value="DUF3347"/>
    <property type="match status" value="1"/>
</dbReference>
<feature type="transmembrane region" description="Helical" evidence="3">
    <location>
        <begin position="7"/>
        <end position="25"/>
    </location>
</feature>
<dbReference type="InterPro" id="IPR006143">
    <property type="entry name" value="RND_pump_MFP"/>
</dbReference>
<protein>
    <submittedName>
        <fullName evidence="10">Efflux RND transporter periplasmic adaptor subunit</fullName>
    </submittedName>
</protein>
<dbReference type="Pfam" id="PF19335">
    <property type="entry name" value="HMBD"/>
    <property type="match status" value="1"/>
</dbReference>
<feature type="domain" description="Heavy metal binding" evidence="5">
    <location>
        <begin position="46"/>
        <end position="71"/>
    </location>
</feature>
<name>A0ABS9BWE4_9BACT</name>
<evidence type="ECO:0000259" key="5">
    <source>
        <dbReference type="Pfam" id="PF19335"/>
    </source>
</evidence>
<evidence type="ECO:0000259" key="9">
    <source>
        <dbReference type="Pfam" id="PF25975"/>
    </source>
</evidence>
<keyword evidence="2" id="KW-0813">Transport</keyword>
<evidence type="ECO:0000259" key="8">
    <source>
        <dbReference type="Pfam" id="PF25954"/>
    </source>
</evidence>
<dbReference type="Proteomes" id="UP001201449">
    <property type="component" value="Unassembled WGS sequence"/>
</dbReference>
<feature type="domain" description="CusB-like barrel-sandwich hybrid" evidence="7">
    <location>
        <begin position="127"/>
        <end position="243"/>
    </location>
</feature>
<keyword evidence="3" id="KW-1133">Transmembrane helix</keyword>
<organism evidence="10 11">
    <name type="scientific">Mariniradius sediminis</name>
    <dbReference type="NCBI Taxonomy" id="2909237"/>
    <lineage>
        <taxon>Bacteria</taxon>
        <taxon>Pseudomonadati</taxon>
        <taxon>Bacteroidota</taxon>
        <taxon>Cytophagia</taxon>
        <taxon>Cytophagales</taxon>
        <taxon>Cyclobacteriaceae</taxon>
        <taxon>Mariniradius</taxon>
    </lineage>
</organism>
<dbReference type="InterPro" id="IPR058791">
    <property type="entry name" value="3HB_CusB"/>
</dbReference>
<evidence type="ECO:0000313" key="11">
    <source>
        <dbReference type="Proteomes" id="UP001201449"/>
    </source>
</evidence>
<evidence type="ECO:0000256" key="2">
    <source>
        <dbReference type="ARBA" id="ARBA00022448"/>
    </source>
</evidence>
<keyword evidence="3" id="KW-0472">Membrane</keyword>
<evidence type="ECO:0000256" key="3">
    <source>
        <dbReference type="SAM" id="Phobius"/>
    </source>
</evidence>
<dbReference type="PANTHER" id="PTHR30097">
    <property type="entry name" value="CATION EFFLUX SYSTEM PROTEIN CUSB"/>
    <property type="match status" value="1"/>
</dbReference>
<dbReference type="Gene3D" id="2.40.420.20">
    <property type="match status" value="1"/>
</dbReference>
<dbReference type="Pfam" id="PF25954">
    <property type="entry name" value="Beta-barrel_RND_2"/>
    <property type="match status" value="1"/>
</dbReference>
<evidence type="ECO:0000256" key="1">
    <source>
        <dbReference type="ARBA" id="ARBA00009477"/>
    </source>
</evidence>
<keyword evidence="3" id="KW-0812">Transmembrane</keyword>
<dbReference type="Gene3D" id="2.40.30.170">
    <property type="match status" value="1"/>
</dbReference>
<dbReference type="PANTHER" id="PTHR30097:SF4">
    <property type="entry name" value="SLR6042 PROTEIN"/>
    <property type="match status" value="1"/>
</dbReference>
<dbReference type="SUPFAM" id="SSF111369">
    <property type="entry name" value="HlyD-like secretion proteins"/>
    <property type="match status" value="1"/>
</dbReference>
<dbReference type="NCBIfam" id="TIGR01730">
    <property type="entry name" value="RND_mfp"/>
    <property type="match status" value="1"/>
</dbReference>
<feature type="domain" description="CusB-like beta-barrel" evidence="8">
    <location>
        <begin position="248"/>
        <end position="325"/>
    </location>
</feature>
<accession>A0ABS9BWE4</accession>
<feature type="domain" description="CusB-like three alpha-helical bundle" evidence="6">
    <location>
        <begin position="161"/>
        <end position="211"/>
    </location>
</feature>
<dbReference type="EMBL" id="JAKEVZ010000012">
    <property type="protein sequence ID" value="MCF1752395.1"/>
    <property type="molecule type" value="Genomic_DNA"/>
</dbReference>
<gene>
    <name evidence="10" type="ORF">L0U89_15145</name>
</gene>
<sequence length="570" mass="62161">MKTNKNIIIIILGCLFFGGVIGWLVRGDGKVENGTIQAEADGETIWVSPMHPHIRQNEPGNCPICGMELVPLSQFTSSTNTDPYILEMTPEAVALANVSTTQVYGGDAGRSIELVGKIQPNEQGIQSLTANFSGRIDQLFVNFTGDVVQKGQKLATVYSPDLINAQRELLEAAKIKDRQPALYEAAIQKLKSWKLTDAQIASLQQNGQVQTQFDIISDKAGIVSQRNVALGDFISRGQSMFEILDLGKVWVMLDVYESDIASVKMGDLVKFKVSAYPDRDFSAKVSFVDPVLNEQSRTITVRAEAPNPGYQLKPGMFVNATIQSAKIGKSGIYVPKSAVLWTGPRSVVYVQVGSFESPKFQLREVVLGPQAGNAYLVTSGLELGEEVVSNGVFAVDAAAQLSGNFSMMALPEKAPATPLGFQQSLEKIIGAYSDLKDAFVKSDAGLIDALILPLAKHIDGANMAELQGKESTKWTNSAAILQKSLKGIQSNTDLELKRKEFETLSESLISVVEYFGNGEMQLYKQFCPMAFGDKGANWLSLQKEIRNPYFGDKMLTCGEVKKTYSPKKPI</sequence>
<dbReference type="Gene3D" id="6.10.140.730">
    <property type="match status" value="1"/>
</dbReference>
<dbReference type="InterPro" id="IPR058790">
    <property type="entry name" value="BSH_CusB"/>
</dbReference>
<keyword evidence="11" id="KW-1185">Reference proteome</keyword>
<dbReference type="InterPro" id="IPR045800">
    <property type="entry name" value="HMBD"/>
</dbReference>
<dbReference type="Pfam" id="PF25975">
    <property type="entry name" value="CzcB_C"/>
    <property type="match status" value="1"/>
</dbReference>
<dbReference type="InterPro" id="IPR051909">
    <property type="entry name" value="MFP_Cation_Efflux"/>
</dbReference>
<dbReference type="Pfam" id="PF25919">
    <property type="entry name" value="BSH_CusB"/>
    <property type="match status" value="1"/>
</dbReference>
<evidence type="ECO:0000313" key="10">
    <source>
        <dbReference type="EMBL" id="MCF1752395.1"/>
    </source>
</evidence>
<proteinExistence type="inferred from homology"/>
<evidence type="ECO:0000259" key="7">
    <source>
        <dbReference type="Pfam" id="PF25919"/>
    </source>
</evidence>
<dbReference type="Pfam" id="PF25869">
    <property type="entry name" value="3HB_CusB"/>
    <property type="match status" value="1"/>
</dbReference>
<feature type="domain" description="DUF3347" evidence="4">
    <location>
        <begin position="428"/>
        <end position="517"/>
    </location>
</feature>
<dbReference type="RefSeq" id="WP_234862291.1">
    <property type="nucleotide sequence ID" value="NZ_JAKEVZ010000012.1"/>
</dbReference>
<evidence type="ECO:0000259" key="6">
    <source>
        <dbReference type="Pfam" id="PF25869"/>
    </source>
</evidence>
<comment type="caution">
    <text evidence="10">The sequence shown here is derived from an EMBL/GenBank/DDBJ whole genome shotgun (WGS) entry which is preliminary data.</text>
</comment>
<reference evidence="10 11" key="1">
    <citation type="submission" date="2022-01" db="EMBL/GenBank/DDBJ databases">
        <title>Mariniradius saccharolyticus sp. nov., isolated from sediment of a river.</title>
        <authorList>
            <person name="Liu H."/>
        </authorList>
    </citation>
    <scope>NUCLEOTIDE SEQUENCE [LARGE SCALE GENOMIC DNA]</scope>
    <source>
        <strain evidence="10 11">RY-2</strain>
    </source>
</reference>
<dbReference type="InterPro" id="IPR021782">
    <property type="entry name" value="DUF3347"/>
</dbReference>
<feature type="domain" description="CzcB-like C-terminal circularly permuted SH3-like" evidence="9">
    <location>
        <begin position="332"/>
        <end position="395"/>
    </location>
</feature>
<dbReference type="InterPro" id="IPR058792">
    <property type="entry name" value="Beta-barrel_RND_2"/>
</dbReference>
<dbReference type="InterPro" id="IPR058649">
    <property type="entry name" value="CzcB_C"/>
</dbReference>